<reference evidence="8 9" key="1">
    <citation type="submission" date="2017-12" db="EMBL/GenBank/DDBJ databases">
        <title>Genome sequence of the mycotoxigenic crop pathogen Fusarium proliferatum, strain ITEM 2341 from Date Palm.</title>
        <authorList>
            <person name="Almiman B.F."/>
            <person name="Shittu T.A."/>
            <person name="Muthumeenakshi S."/>
            <person name="Baroncelli R."/>
            <person name="Sreenivasaprasada S."/>
        </authorList>
    </citation>
    <scope>NUCLEOTIDE SEQUENCE [LARGE SCALE GENOMIC DNA]</scope>
    <source>
        <strain evidence="8 9">ITEM 2341</strain>
    </source>
</reference>
<proteinExistence type="inferred from homology"/>
<evidence type="ECO:0000256" key="1">
    <source>
        <dbReference type="ARBA" id="ARBA00008560"/>
    </source>
</evidence>
<dbReference type="GO" id="GO:0015934">
    <property type="term" value="C:large ribosomal subunit"/>
    <property type="evidence" value="ECO:0007669"/>
    <property type="project" value="InterPro"/>
</dbReference>
<evidence type="ECO:0000256" key="7">
    <source>
        <dbReference type="SAM" id="MobiDB-lite"/>
    </source>
</evidence>
<dbReference type="EMBL" id="PKMI01000094">
    <property type="protein sequence ID" value="RBA08733.1"/>
    <property type="molecule type" value="Genomic_DNA"/>
</dbReference>
<dbReference type="PROSITE" id="PS00678">
    <property type="entry name" value="WD_REPEATS_1"/>
    <property type="match status" value="1"/>
</dbReference>
<dbReference type="SMART" id="SM00320">
    <property type="entry name" value="WD40"/>
    <property type="match status" value="6"/>
</dbReference>
<feature type="compositionally biased region" description="Low complexity" evidence="7">
    <location>
        <begin position="392"/>
        <end position="408"/>
    </location>
</feature>
<feature type="repeat" description="WD" evidence="6">
    <location>
        <begin position="284"/>
        <end position="325"/>
    </location>
</feature>
<dbReference type="InterPro" id="IPR036322">
    <property type="entry name" value="WD40_repeat_dom_sf"/>
</dbReference>
<dbReference type="InterPro" id="IPR015943">
    <property type="entry name" value="WD40/YVTN_repeat-like_dom_sf"/>
</dbReference>
<comment type="caution">
    <text evidence="8">The sequence shown here is derived from an EMBL/GenBank/DDBJ whole genome shotgun (WGS) entry which is preliminary data.</text>
</comment>
<dbReference type="PROSITE" id="PS50294">
    <property type="entry name" value="WD_REPEATS_REGION"/>
    <property type="match status" value="1"/>
</dbReference>
<dbReference type="AlphaFoldDB" id="A0A365MJI6"/>
<dbReference type="InterPro" id="IPR019775">
    <property type="entry name" value="WD40_repeat_CS"/>
</dbReference>
<dbReference type="GO" id="GO:0006260">
    <property type="term" value="P:DNA replication"/>
    <property type="evidence" value="ECO:0007669"/>
    <property type="project" value="InterPro"/>
</dbReference>
<feature type="repeat" description="WD" evidence="6">
    <location>
        <begin position="326"/>
        <end position="355"/>
    </location>
</feature>
<feature type="region of interest" description="Disordered" evidence="7">
    <location>
        <begin position="388"/>
        <end position="428"/>
    </location>
</feature>
<dbReference type="Pfam" id="PF01783">
    <property type="entry name" value="Ribosomal_L32p"/>
    <property type="match status" value="1"/>
</dbReference>
<keyword evidence="4" id="KW-0689">Ribosomal protein</keyword>
<dbReference type="GO" id="GO:0006412">
    <property type="term" value="P:translation"/>
    <property type="evidence" value="ECO:0007669"/>
    <property type="project" value="InterPro"/>
</dbReference>
<dbReference type="NCBIfam" id="TIGR01031">
    <property type="entry name" value="rpmF_bact"/>
    <property type="match status" value="1"/>
</dbReference>
<sequence>MAAALLPRIYSPTVLSTVSFRQFTQKLFPSLSIAIPGISLNLPTIDDIWESVLRAVPKNKVSHSRKRHRQMAGKALKDVNNLCKCPGCGQPKRTHRLCQTCLEAHITDIFSIATTSKAVISGSGSSTLHVHDTTDPSFPLKQSISDAHKLGCHHVCTSRNGNVAASAGFGGEVKIWKVDSDTGEWSLNGEITGSASKPGEAWAMALSENGSYLATTTNDGRVNVWDVMDEKKPKIREYETGSAGSGSFGMSVDLSRDGKYTASGHQNGSVYIFNNDTGRVLYSLSGLAKPVRSVAFSPGNTRLAAAGDAGIIALYDMKHGEHVGNLTGHSSWITSLDWSDTGEYLLSGSMDGKVKQQPAPVYSSIDSTYNSSSVILSIQQRHLALGAEPTMPTTRRSAASTRSRGPPAKGQSTLSFSNKVTKPVPKSAKKSAISASISKLDPDQHATQREAEDIVVNNHESIEIDKEEEVEAVTEIEVVPEPARSELELQAEKVTDAQIKKYWKSIEDQWTTPRLHQQGVSLSEKVLRYFDVSSQYGPCIGMPRIKRWKRAERLGLNPPIEVLAVLLKEESKGNNKIETAHMDEILNSTAVGA</sequence>
<dbReference type="GO" id="GO:0005634">
    <property type="term" value="C:nucleus"/>
    <property type="evidence" value="ECO:0007669"/>
    <property type="project" value="TreeGrafter"/>
</dbReference>
<dbReference type="SUPFAM" id="SSF50978">
    <property type="entry name" value="WD40 repeat-like"/>
    <property type="match status" value="1"/>
</dbReference>
<comment type="similarity">
    <text evidence="1">Belongs to the bacterial ribosomal protein bL32 family.</text>
</comment>
<evidence type="ECO:0000256" key="3">
    <source>
        <dbReference type="ARBA" id="ARBA00022737"/>
    </source>
</evidence>
<dbReference type="PROSITE" id="PS50082">
    <property type="entry name" value="WD_REPEATS_2"/>
    <property type="match status" value="3"/>
</dbReference>
<dbReference type="Proteomes" id="UP000251714">
    <property type="component" value="Unassembled WGS sequence"/>
</dbReference>
<keyword evidence="5" id="KW-0687">Ribonucleoprotein</keyword>
<evidence type="ECO:0000256" key="5">
    <source>
        <dbReference type="ARBA" id="ARBA00023274"/>
    </source>
</evidence>
<dbReference type="InterPro" id="IPR001680">
    <property type="entry name" value="WD40_rpt"/>
</dbReference>
<evidence type="ECO:0000256" key="6">
    <source>
        <dbReference type="PROSITE-ProRule" id="PRU00221"/>
    </source>
</evidence>
<evidence type="ECO:0000256" key="2">
    <source>
        <dbReference type="ARBA" id="ARBA00022574"/>
    </source>
</evidence>
<evidence type="ECO:0000313" key="8">
    <source>
        <dbReference type="EMBL" id="RBA08733.1"/>
    </source>
</evidence>
<keyword evidence="3" id="KW-0677">Repeat</keyword>
<evidence type="ECO:0000313" key="9">
    <source>
        <dbReference type="Proteomes" id="UP000251714"/>
    </source>
</evidence>
<dbReference type="InterPro" id="IPR002677">
    <property type="entry name" value="Ribosomal_bL32"/>
</dbReference>
<evidence type="ECO:0000256" key="4">
    <source>
        <dbReference type="ARBA" id="ARBA00022980"/>
    </source>
</evidence>
<dbReference type="GO" id="GO:0003735">
    <property type="term" value="F:structural constituent of ribosome"/>
    <property type="evidence" value="ECO:0007669"/>
    <property type="project" value="InterPro"/>
</dbReference>
<feature type="compositionally biased region" description="Polar residues" evidence="7">
    <location>
        <begin position="410"/>
        <end position="420"/>
    </location>
</feature>
<dbReference type="InterPro" id="IPR007218">
    <property type="entry name" value="DNA_pol_delta_4"/>
</dbReference>
<accession>A0A365MJI6</accession>
<dbReference type="PANTHER" id="PTHR44090:SF1">
    <property type="entry name" value="SUPERKILLER COMPLEX PROTEIN 8"/>
    <property type="match status" value="1"/>
</dbReference>
<organism evidence="8 9">
    <name type="scientific">Gibberella intermedia</name>
    <name type="common">Bulb rot disease fungus</name>
    <name type="synonym">Fusarium proliferatum</name>
    <dbReference type="NCBI Taxonomy" id="948311"/>
    <lineage>
        <taxon>Eukaryota</taxon>
        <taxon>Fungi</taxon>
        <taxon>Dikarya</taxon>
        <taxon>Ascomycota</taxon>
        <taxon>Pezizomycotina</taxon>
        <taxon>Sordariomycetes</taxon>
        <taxon>Hypocreomycetidae</taxon>
        <taxon>Hypocreales</taxon>
        <taxon>Nectriaceae</taxon>
        <taxon>Fusarium</taxon>
        <taxon>Fusarium fujikuroi species complex</taxon>
    </lineage>
</organism>
<gene>
    <name evidence="8" type="ORF">FPRO05_07013</name>
</gene>
<dbReference type="SUPFAM" id="SSF57829">
    <property type="entry name" value="Zn-binding ribosomal proteins"/>
    <property type="match status" value="1"/>
</dbReference>
<dbReference type="InterPro" id="IPR011332">
    <property type="entry name" value="Ribosomal_zn-bd"/>
</dbReference>
<dbReference type="GO" id="GO:0000731">
    <property type="term" value="P:DNA synthesis involved in DNA repair"/>
    <property type="evidence" value="ECO:0007669"/>
    <property type="project" value="InterPro"/>
</dbReference>
<dbReference type="InterPro" id="IPR051510">
    <property type="entry name" value="SKI8"/>
</dbReference>
<dbReference type="PANTHER" id="PTHR44090">
    <property type="entry name" value="WD REPEAT-CONTAINING PROTEIN 61"/>
    <property type="match status" value="1"/>
</dbReference>
<protein>
    <submittedName>
        <fullName evidence="8">Uncharacterized protein</fullName>
    </submittedName>
</protein>
<feature type="repeat" description="WD" evidence="6">
    <location>
        <begin position="203"/>
        <end position="235"/>
    </location>
</feature>
<dbReference type="Pfam" id="PF04081">
    <property type="entry name" value="DNA_pol_delta_4"/>
    <property type="match status" value="1"/>
</dbReference>
<dbReference type="Gene3D" id="2.130.10.10">
    <property type="entry name" value="YVTN repeat-like/Quinoprotein amine dehydrogenase"/>
    <property type="match status" value="1"/>
</dbReference>
<keyword evidence="2 6" id="KW-0853">WD repeat</keyword>
<dbReference type="Pfam" id="PF00400">
    <property type="entry name" value="WD40"/>
    <property type="match status" value="3"/>
</dbReference>
<name>A0A365MJI6_GIBIN</name>